<reference evidence="2" key="1">
    <citation type="journal article" date="2023" name="Mol. Phylogenet. Evol.">
        <title>Genome-scale phylogeny and comparative genomics of the fungal order Sordariales.</title>
        <authorList>
            <person name="Hensen N."/>
            <person name="Bonometti L."/>
            <person name="Westerberg I."/>
            <person name="Brannstrom I.O."/>
            <person name="Guillou S."/>
            <person name="Cros-Aarteil S."/>
            <person name="Calhoun S."/>
            <person name="Haridas S."/>
            <person name="Kuo A."/>
            <person name="Mondo S."/>
            <person name="Pangilinan J."/>
            <person name="Riley R."/>
            <person name="LaButti K."/>
            <person name="Andreopoulos B."/>
            <person name="Lipzen A."/>
            <person name="Chen C."/>
            <person name="Yan M."/>
            <person name="Daum C."/>
            <person name="Ng V."/>
            <person name="Clum A."/>
            <person name="Steindorff A."/>
            <person name="Ohm R.A."/>
            <person name="Martin F."/>
            <person name="Silar P."/>
            <person name="Natvig D.O."/>
            <person name="Lalanne C."/>
            <person name="Gautier V."/>
            <person name="Ament-Velasquez S.L."/>
            <person name="Kruys A."/>
            <person name="Hutchinson M.I."/>
            <person name="Powell A.J."/>
            <person name="Barry K."/>
            <person name="Miller A.N."/>
            <person name="Grigoriev I.V."/>
            <person name="Debuchy R."/>
            <person name="Gladieux P."/>
            <person name="Hiltunen Thoren M."/>
            <person name="Johannesson H."/>
        </authorList>
    </citation>
    <scope>NUCLEOTIDE SEQUENCE</scope>
    <source>
        <strain evidence="2">CBS 359.72</strain>
    </source>
</reference>
<reference evidence="2" key="2">
    <citation type="submission" date="2023-05" db="EMBL/GenBank/DDBJ databases">
        <authorList>
            <consortium name="Lawrence Berkeley National Laboratory"/>
            <person name="Steindorff A."/>
            <person name="Hensen N."/>
            <person name="Bonometti L."/>
            <person name="Westerberg I."/>
            <person name="Brannstrom I.O."/>
            <person name="Guillou S."/>
            <person name="Cros-Aarteil S."/>
            <person name="Calhoun S."/>
            <person name="Haridas S."/>
            <person name="Kuo A."/>
            <person name="Mondo S."/>
            <person name="Pangilinan J."/>
            <person name="Riley R."/>
            <person name="Labutti K."/>
            <person name="Andreopoulos B."/>
            <person name="Lipzen A."/>
            <person name="Chen C."/>
            <person name="Yanf M."/>
            <person name="Daum C."/>
            <person name="Ng V."/>
            <person name="Clum A."/>
            <person name="Ohm R."/>
            <person name="Martin F."/>
            <person name="Silar P."/>
            <person name="Natvig D."/>
            <person name="Lalanne C."/>
            <person name="Gautier V."/>
            <person name="Ament-Velasquez S.L."/>
            <person name="Kruys A."/>
            <person name="Hutchinson M.I."/>
            <person name="Powell A.J."/>
            <person name="Barry K."/>
            <person name="Miller A.N."/>
            <person name="Grigoriev I.V."/>
            <person name="Debuchy R."/>
            <person name="Gladieux P."/>
            <person name="Thoren M.H."/>
            <person name="Johannesson H."/>
        </authorList>
    </citation>
    <scope>NUCLEOTIDE SEQUENCE</scope>
    <source>
        <strain evidence="2">CBS 359.72</strain>
    </source>
</reference>
<name>A0AAN7CYJ2_9PEZI</name>
<organism evidence="2 3">
    <name type="scientific">Corynascus novoguineensis</name>
    <dbReference type="NCBI Taxonomy" id="1126955"/>
    <lineage>
        <taxon>Eukaryota</taxon>
        <taxon>Fungi</taxon>
        <taxon>Dikarya</taxon>
        <taxon>Ascomycota</taxon>
        <taxon>Pezizomycotina</taxon>
        <taxon>Sordariomycetes</taxon>
        <taxon>Sordariomycetidae</taxon>
        <taxon>Sordariales</taxon>
        <taxon>Chaetomiaceae</taxon>
        <taxon>Corynascus</taxon>
    </lineage>
</organism>
<feature type="region of interest" description="Disordered" evidence="1">
    <location>
        <begin position="205"/>
        <end position="246"/>
    </location>
</feature>
<evidence type="ECO:0000313" key="3">
    <source>
        <dbReference type="Proteomes" id="UP001303647"/>
    </source>
</evidence>
<sequence>MAPNSRPPSLPVIPDIALDLDEKTRLLPELEEVFSSTGETCTTFEEDDEYRPTRSHSINTQNSYQHRRIVFPSRIPSTSSSAPTTYTTLPLSPRHYDITCQVQPLQLPPTQKKVFESWTITYHHPAPRPRRPGLLARALFRLFDTAWSSSSTSEQEGGSILSVVPNTHFSQVELAATVAMHEAAVAAGVSRKQQQLKRGLLWGGLSGQQPKRQRTLCKPKLVGSSDSNGASTEKRGNEGVRRCSGGDEGGSWDAVIYAAELERRIRQLDWKVQDEVYELLSDRVQSSSNAFRRREWRVVVLTEVPGGELTDQPTGFQGFGETESRWFSGRDNKKRRQHEMPVTEYRLILRGTETRTNDQGWPHYNRYSRPWRDADEKELGYRRRWSTMTARNDKYVDF</sequence>
<evidence type="ECO:0000256" key="1">
    <source>
        <dbReference type="SAM" id="MobiDB-lite"/>
    </source>
</evidence>
<dbReference type="Proteomes" id="UP001303647">
    <property type="component" value="Unassembled WGS sequence"/>
</dbReference>
<dbReference type="EMBL" id="MU857626">
    <property type="protein sequence ID" value="KAK4249278.1"/>
    <property type="molecule type" value="Genomic_DNA"/>
</dbReference>
<dbReference type="AlphaFoldDB" id="A0AAN7CYJ2"/>
<protein>
    <submittedName>
        <fullName evidence="2">Uncharacterized protein</fullName>
    </submittedName>
</protein>
<feature type="compositionally biased region" description="Basic and acidic residues" evidence="1">
    <location>
        <begin position="232"/>
        <end position="245"/>
    </location>
</feature>
<evidence type="ECO:0000313" key="2">
    <source>
        <dbReference type="EMBL" id="KAK4249278.1"/>
    </source>
</evidence>
<keyword evidence="3" id="KW-1185">Reference proteome</keyword>
<comment type="caution">
    <text evidence="2">The sequence shown here is derived from an EMBL/GenBank/DDBJ whole genome shotgun (WGS) entry which is preliminary data.</text>
</comment>
<proteinExistence type="predicted"/>
<gene>
    <name evidence="2" type="ORF">C7999DRAFT_30333</name>
</gene>
<accession>A0AAN7CYJ2</accession>